<dbReference type="AlphaFoldDB" id="A0A0B0IK24"/>
<accession>A0A0B0IK24</accession>
<sequence>MKQIILFDGACNVCDKSVQFILSNDPKANFAFASQQSTIGKELMAQYSVRDVNSLILLDGLTYYTKSTAVLMICRKLKFPWNLASFFQLIPTSIRDSMYEVIAKNRYRFGRKETCMLLTPDERKRFLD</sequence>
<dbReference type="EMBL" id="JRJU01000013">
    <property type="protein sequence ID" value="KHF40026.1"/>
    <property type="molecule type" value="Genomic_DNA"/>
</dbReference>
<dbReference type="PANTHER" id="PTHR33639:SF2">
    <property type="entry name" value="DUF393 DOMAIN-CONTAINING PROTEIN"/>
    <property type="match status" value="1"/>
</dbReference>
<dbReference type="InterPro" id="IPR007263">
    <property type="entry name" value="DCC1-like"/>
</dbReference>
<dbReference type="STRING" id="333138.LQ50_12125"/>
<comment type="caution">
    <text evidence="1">The sequence shown here is derived from an EMBL/GenBank/DDBJ whole genome shotgun (WGS) entry which is preliminary data.</text>
</comment>
<dbReference type="RefSeq" id="WP_034629185.1">
    <property type="nucleotide sequence ID" value="NZ_JRJU01000013.1"/>
</dbReference>
<dbReference type="eggNOG" id="COG3011">
    <property type="taxonomic scope" value="Bacteria"/>
</dbReference>
<dbReference type="Proteomes" id="UP000030832">
    <property type="component" value="Unassembled WGS sequence"/>
</dbReference>
<dbReference type="InterPro" id="IPR052927">
    <property type="entry name" value="DCC_oxidoreductase"/>
</dbReference>
<dbReference type="GO" id="GO:0015035">
    <property type="term" value="F:protein-disulfide reductase activity"/>
    <property type="evidence" value="ECO:0007669"/>
    <property type="project" value="InterPro"/>
</dbReference>
<protein>
    <submittedName>
        <fullName evidence="1">Thiol-disulfide oxidoreductase</fullName>
    </submittedName>
</protein>
<dbReference type="OrthoDB" id="9785438at2"/>
<dbReference type="PANTHER" id="PTHR33639">
    <property type="entry name" value="THIOL-DISULFIDE OXIDOREDUCTASE DCC"/>
    <property type="match status" value="1"/>
</dbReference>
<keyword evidence="2" id="KW-1185">Reference proteome</keyword>
<gene>
    <name evidence="1" type="ORF">LQ50_12125</name>
</gene>
<evidence type="ECO:0000313" key="1">
    <source>
        <dbReference type="EMBL" id="KHF40026.1"/>
    </source>
</evidence>
<reference evidence="1 2" key="1">
    <citation type="submission" date="2014-09" db="EMBL/GenBank/DDBJ databases">
        <title>Genome sequencing and annotation of Bacillus Okhensis strain Kh10-101T.</title>
        <authorList>
            <person name="Prakash J.S."/>
        </authorList>
    </citation>
    <scope>NUCLEOTIDE SEQUENCE [LARGE SCALE GENOMIC DNA]</scope>
    <source>
        <strain evidence="2">Kh10-101T</strain>
    </source>
</reference>
<organism evidence="1 2">
    <name type="scientific">Halalkalibacter okhensis</name>
    <dbReference type="NCBI Taxonomy" id="333138"/>
    <lineage>
        <taxon>Bacteria</taxon>
        <taxon>Bacillati</taxon>
        <taxon>Bacillota</taxon>
        <taxon>Bacilli</taxon>
        <taxon>Bacillales</taxon>
        <taxon>Bacillaceae</taxon>
        <taxon>Halalkalibacter</taxon>
    </lineage>
</organism>
<evidence type="ECO:0000313" key="2">
    <source>
        <dbReference type="Proteomes" id="UP000030832"/>
    </source>
</evidence>
<name>A0A0B0IK24_9BACI</name>
<dbReference type="Pfam" id="PF04134">
    <property type="entry name" value="DCC1-like"/>
    <property type="match status" value="1"/>
</dbReference>
<proteinExistence type="predicted"/>